<keyword evidence="12" id="KW-1185">Reference proteome</keyword>
<dbReference type="PANTHER" id="PTHR10894">
    <property type="entry name" value="NUCLEOLAR PROTEIN 5 NUCLEOLAR PROTEIN NOP5 NOP58"/>
    <property type="match status" value="1"/>
</dbReference>
<feature type="compositionally biased region" description="Acidic residues" evidence="9">
    <location>
        <begin position="578"/>
        <end position="587"/>
    </location>
</feature>
<feature type="compositionally biased region" description="Acidic residues" evidence="9">
    <location>
        <begin position="551"/>
        <end position="564"/>
    </location>
</feature>
<gene>
    <name evidence="11" type="primary">NOP56</name>
</gene>
<sequence length="604" mass="66957">MWQSAETCERRLFCRGAGSERTRSVCCCRDLLIMVLLHVLFEHAAGYALFAVKEVEEIGMLLPQVEESVLSIGKFNSMVSLAAFFPFKSAQAALENMNAISEGVVHADLKLFLETNLPRSGKKKAVLGVSDAKIGAALQEEFSISIQTGGVVAEIGRGVRLHFHSLVKGLTAQAASKAQLGLGHSYSRAKVKFNVNRADNMIIQSIALLDQLDKDINTFSMRVREWYGYHFPELIKIVSENSMYCRVAQLIGNRKELSEESLESLEEVVMDSAKAQAILEASRSSMGMDISPIDLINIERFSNRVVSLAAYRLELQEYLRSKMSQVAPNLAALIGEVVGARLISHAGSLTNLAKYPASTVQILGAEKALFRALKTRGNTPKYGLIFHSTFIGRAAAKNKGRISRYLANKCTIASRIDCFSELPTSVFGDKLREQVEERLSFYETGELPRKNVDVMKEAVKEATDVAAEIKRKLEKKEKKRKKREKKLLEANGEASGDAEVENGEAETTVVKKKKKKQAAEEMEVQEEEAPAAENGAEETSKKKKKRKSDVEEAAAAENQVEETDTPAKKKKKQKTETVETEAAEEAETPVTEKKKKKKKRENAD</sequence>
<feature type="domain" description="Nop" evidence="10">
    <location>
        <begin position="326"/>
        <end position="444"/>
    </location>
</feature>
<feature type="compositionally biased region" description="Acidic residues" evidence="9">
    <location>
        <begin position="520"/>
        <end position="530"/>
    </location>
</feature>
<evidence type="ECO:0000256" key="2">
    <source>
        <dbReference type="ARBA" id="ARBA00009211"/>
    </source>
</evidence>
<comment type="function">
    <text evidence="7">Involved in the early to middle stages of 60S ribosomal subunit biogenesis. Required for the biogenesis of box C/D snoRNAs such U3, U8 and U14 snoRNAs. Part of the small subunit (SSU) processome, first precursor of the small eukaryotic ribosomal subunit. During the assembly of the SSU processome in the nucleolus, many ribosome biogenesis factors, an RNA chaperone and ribosomal proteins associate with the nascent pre-rRNA and work in concert to generate RNA folding, modifications, rearrangements and cleavage as well as targeted degradation of pre-ribosomal RNA by the RNA exosome. Core component of box C/D small nucleolar ribonucleoprotein (snoRNP) complexes that function in methylation of multiple sites on ribosomal RNAs (rRNAs) and messenger RNAs (mRNAs).</text>
</comment>
<dbReference type="InterPro" id="IPR012974">
    <property type="entry name" value="NOP58/56_N"/>
</dbReference>
<evidence type="ECO:0000256" key="5">
    <source>
        <dbReference type="ARBA" id="ARBA00040742"/>
    </source>
</evidence>
<keyword evidence="3" id="KW-0690">Ribosome biogenesis</keyword>
<dbReference type="InParanoid" id="A0A3Q1JTA7"/>
<evidence type="ECO:0000256" key="9">
    <source>
        <dbReference type="SAM" id="MobiDB-lite"/>
    </source>
</evidence>
<dbReference type="InterPro" id="IPR045056">
    <property type="entry name" value="Nop56/Nop58"/>
</dbReference>
<dbReference type="GO" id="GO:0030515">
    <property type="term" value="F:snoRNA binding"/>
    <property type="evidence" value="ECO:0007669"/>
    <property type="project" value="InterPro"/>
</dbReference>
<dbReference type="GO" id="GO:0031428">
    <property type="term" value="C:box C/D methylation guide snoRNP complex"/>
    <property type="evidence" value="ECO:0007669"/>
    <property type="project" value="InterPro"/>
</dbReference>
<evidence type="ECO:0000256" key="6">
    <source>
        <dbReference type="ARBA" id="ARBA00041388"/>
    </source>
</evidence>
<dbReference type="AlphaFoldDB" id="A0A3Q1JTA7"/>
<dbReference type="FunFam" id="1.10.246.90:FF:000001">
    <property type="entry name" value="Nucleolar protein 56"/>
    <property type="match status" value="1"/>
</dbReference>
<evidence type="ECO:0000256" key="4">
    <source>
        <dbReference type="ARBA" id="ARBA00023242"/>
    </source>
</evidence>
<dbReference type="FunFam" id="1.10.287.4070:FF:000002">
    <property type="entry name" value="Nucleolar protein 56"/>
    <property type="match status" value="1"/>
</dbReference>
<dbReference type="PROSITE" id="PS51358">
    <property type="entry name" value="NOP"/>
    <property type="match status" value="1"/>
</dbReference>
<reference evidence="11" key="3">
    <citation type="submission" date="2025-09" db="UniProtKB">
        <authorList>
            <consortium name="Ensembl"/>
        </authorList>
    </citation>
    <scope>IDENTIFICATION</scope>
</reference>
<dbReference type="SUPFAM" id="SSF89124">
    <property type="entry name" value="Nop domain"/>
    <property type="match status" value="1"/>
</dbReference>
<accession>A0A3Q1JTA7</accession>
<dbReference type="GeneID" id="113155045"/>
<dbReference type="Gene3D" id="1.10.246.90">
    <property type="entry name" value="Nop domain"/>
    <property type="match status" value="1"/>
</dbReference>
<comment type="subcellular location">
    <subcellularLocation>
        <location evidence="1">Nucleus</location>
        <location evidence="1">Nucleolus</location>
    </subcellularLocation>
</comment>
<evidence type="ECO:0000256" key="1">
    <source>
        <dbReference type="ARBA" id="ARBA00004604"/>
    </source>
</evidence>
<dbReference type="PANTHER" id="PTHR10894:SF0">
    <property type="entry name" value="NUCLEOLAR PROTEIN 56"/>
    <property type="match status" value="1"/>
</dbReference>
<reference evidence="11" key="2">
    <citation type="submission" date="2025-08" db="UniProtKB">
        <authorList>
            <consortium name="Ensembl"/>
        </authorList>
    </citation>
    <scope>IDENTIFICATION</scope>
</reference>
<dbReference type="Ensembl" id="ENSATET00000034993.3">
    <property type="protein sequence ID" value="ENSATEP00000034493.2"/>
    <property type="gene ID" value="ENSATEG00000023695.3"/>
</dbReference>
<evidence type="ECO:0000313" key="12">
    <source>
        <dbReference type="Proteomes" id="UP000265040"/>
    </source>
</evidence>
<keyword evidence="4" id="KW-0539">Nucleus</keyword>
<dbReference type="Pfam" id="PF08156">
    <property type="entry name" value="NOP5NT"/>
    <property type="match status" value="1"/>
</dbReference>
<dbReference type="Proteomes" id="UP000265040">
    <property type="component" value="Chromosome 5"/>
</dbReference>
<organism evidence="11 12">
    <name type="scientific">Anabas testudineus</name>
    <name type="common">Climbing perch</name>
    <name type="synonym">Anthias testudineus</name>
    <dbReference type="NCBI Taxonomy" id="64144"/>
    <lineage>
        <taxon>Eukaryota</taxon>
        <taxon>Metazoa</taxon>
        <taxon>Chordata</taxon>
        <taxon>Craniata</taxon>
        <taxon>Vertebrata</taxon>
        <taxon>Euteleostomi</taxon>
        <taxon>Actinopterygii</taxon>
        <taxon>Neopterygii</taxon>
        <taxon>Teleostei</taxon>
        <taxon>Neoteleostei</taxon>
        <taxon>Acanthomorphata</taxon>
        <taxon>Anabantaria</taxon>
        <taxon>Anabantiformes</taxon>
        <taxon>Anabantoidei</taxon>
        <taxon>Anabantidae</taxon>
        <taxon>Anabas</taxon>
    </lineage>
</organism>
<dbReference type="InterPro" id="IPR042239">
    <property type="entry name" value="Nop_C"/>
</dbReference>
<dbReference type="Pfam" id="PF01798">
    <property type="entry name" value="Nop"/>
    <property type="match status" value="1"/>
</dbReference>
<protein>
    <recommendedName>
        <fullName evidence="5">Nucleolar protein 56</fullName>
    </recommendedName>
    <alternativeName>
        <fullName evidence="6">Nucleolar protein 5A</fullName>
    </alternativeName>
</protein>
<dbReference type="GO" id="GO:0042254">
    <property type="term" value="P:ribosome biogenesis"/>
    <property type="evidence" value="ECO:0007669"/>
    <property type="project" value="UniProtKB-KW"/>
</dbReference>
<proteinExistence type="inferred from homology"/>
<dbReference type="GeneTree" id="ENSGT00940000153534"/>
<evidence type="ECO:0000256" key="3">
    <source>
        <dbReference type="ARBA" id="ARBA00022517"/>
    </source>
</evidence>
<comment type="subunit">
    <text evidence="8">Part of a large pre-ribosomal ribonucleoprotein (RNP) complex, that consists of at least 62 ribosomal proteins, 45 nonribosomal proteins and both pre-rRNA and mature rRNA species. Within this complex directly interacts with TCOF1 in an RNA-independent manner. Core component of box C/D small nucleolar ribonucleoprotein (snoRNP) particles; the core proteins SNU13, NOP56, NOP58 and FBL or FBLL1 assemble stepwise onto the snoRNA. Interacts with NOP1 and NOP58. Interacts with NUFIP1, RUVBL1 and RUVBL2; RUVBL1:RUVBL2 seem to bridge the association of NOP56 with NUFIP1. Part of the small subunit (SSU) processome, composed of more than 70 proteins and the RNA chaperone small nucleolar RNA (snoRNA) U3. Interacts with NOP2 and FBL.</text>
</comment>
<dbReference type="SMART" id="SM00931">
    <property type="entry name" value="NOSIC"/>
    <property type="match status" value="1"/>
</dbReference>
<dbReference type="STRING" id="64144.ENSATEP00000034493"/>
<evidence type="ECO:0000259" key="10">
    <source>
        <dbReference type="PROSITE" id="PS51358"/>
    </source>
</evidence>
<dbReference type="GO" id="GO:0032040">
    <property type="term" value="C:small-subunit processome"/>
    <property type="evidence" value="ECO:0007669"/>
    <property type="project" value="InterPro"/>
</dbReference>
<name>A0A3Q1JTA7_ANATE</name>
<feature type="compositionally biased region" description="Basic residues" evidence="9">
    <location>
        <begin position="593"/>
        <end position="604"/>
    </location>
</feature>
<dbReference type="RefSeq" id="XP_026205308.1">
    <property type="nucleotide sequence ID" value="XM_026349523.1"/>
</dbReference>
<dbReference type="InterPro" id="IPR012976">
    <property type="entry name" value="NOSIC"/>
</dbReference>
<evidence type="ECO:0000313" key="11">
    <source>
        <dbReference type="Ensembl" id="ENSATEP00000034493.2"/>
    </source>
</evidence>
<comment type="similarity">
    <text evidence="2">Belongs to the NOP5/NOP56 family.</text>
</comment>
<reference evidence="11" key="1">
    <citation type="submission" date="2021-04" db="EMBL/GenBank/DDBJ databases">
        <authorList>
            <consortium name="Wellcome Sanger Institute Data Sharing"/>
        </authorList>
    </citation>
    <scope>NUCLEOTIDE SEQUENCE [LARGE SCALE GENOMIC DNA]</scope>
</reference>
<evidence type="ECO:0000256" key="8">
    <source>
        <dbReference type="ARBA" id="ARBA00064370"/>
    </source>
</evidence>
<dbReference type="Gene3D" id="1.10.287.4070">
    <property type="match status" value="1"/>
</dbReference>
<feature type="region of interest" description="Disordered" evidence="9">
    <location>
        <begin position="474"/>
        <end position="604"/>
    </location>
</feature>
<dbReference type="FunCoup" id="A0A3Q1JTA7">
    <property type="interactions" value="1684"/>
</dbReference>
<dbReference type="InterPro" id="IPR002687">
    <property type="entry name" value="Nop_dom"/>
</dbReference>
<dbReference type="InterPro" id="IPR036070">
    <property type="entry name" value="Nop_dom_sf"/>
</dbReference>
<evidence type="ECO:0000256" key="7">
    <source>
        <dbReference type="ARBA" id="ARBA00053627"/>
    </source>
</evidence>